<evidence type="ECO:0000256" key="4">
    <source>
        <dbReference type="ARBA" id="ARBA00023170"/>
    </source>
</evidence>
<evidence type="ECO:0000313" key="7">
    <source>
        <dbReference type="EMBL" id="MFD2232410.1"/>
    </source>
</evidence>
<dbReference type="PIRSF" id="PIRSF000087">
    <property type="entry name" value="PYP"/>
    <property type="match status" value="1"/>
</dbReference>
<keyword evidence="3 5" id="KW-0157">Chromophore</keyword>
<reference evidence="8" key="1">
    <citation type="journal article" date="2019" name="Int. J. Syst. Evol. Microbiol.">
        <title>The Global Catalogue of Microorganisms (GCM) 10K type strain sequencing project: providing services to taxonomists for standard genome sequencing and annotation.</title>
        <authorList>
            <consortium name="The Broad Institute Genomics Platform"/>
            <consortium name="The Broad Institute Genome Sequencing Center for Infectious Disease"/>
            <person name="Wu L."/>
            <person name="Ma J."/>
        </authorList>
    </citation>
    <scope>NUCLEOTIDE SEQUENCE [LARGE SCALE GENOMIC DNA]</scope>
    <source>
        <strain evidence="8">KCTC 15012</strain>
    </source>
</reference>
<comment type="caution">
    <text evidence="7">The sequence shown here is derived from an EMBL/GenBank/DDBJ whole genome shotgun (WGS) entry which is preliminary data.</text>
</comment>
<keyword evidence="1 5" id="KW-0600">Photoreceptor protein</keyword>
<evidence type="ECO:0000256" key="1">
    <source>
        <dbReference type="ARBA" id="ARBA00022543"/>
    </source>
</evidence>
<dbReference type="InterPro" id="IPR012130">
    <property type="entry name" value="PYP"/>
</dbReference>
<dbReference type="Proteomes" id="UP001597296">
    <property type="component" value="Unassembled WGS sequence"/>
</dbReference>
<proteinExistence type="inferred from homology"/>
<evidence type="ECO:0000256" key="2">
    <source>
        <dbReference type="ARBA" id="ARBA00022606"/>
    </source>
</evidence>
<dbReference type="RefSeq" id="WP_377313690.1">
    <property type="nucleotide sequence ID" value="NZ_JBHUIY010000002.1"/>
</dbReference>
<gene>
    <name evidence="7" type="ORF">ACFSNB_01180</name>
</gene>
<dbReference type="EMBL" id="JBHUIY010000002">
    <property type="protein sequence ID" value="MFD2232410.1"/>
    <property type="molecule type" value="Genomic_DNA"/>
</dbReference>
<evidence type="ECO:0000256" key="6">
    <source>
        <dbReference type="SAM" id="MobiDB-lite"/>
    </source>
</evidence>
<evidence type="ECO:0000256" key="3">
    <source>
        <dbReference type="ARBA" id="ARBA00022991"/>
    </source>
</evidence>
<protein>
    <recommendedName>
        <fullName evidence="5">Photoactive yellow protein</fullName>
        <shortName evidence="5">PYP</shortName>
    </recommendedName>
</protein>
<keyword evidence="8" id="KW-1185">Reference proteome</keyword>
<organism evidence="7 8">
    <name type="scientific">Phaeospirillum tilakii</name>
    <dbReference type="NCBI Taxonomy" id="741673"/>
    <lineage>
        <taxon>Bacteria</taxon>
        <taxon>Pseudomonadati</taxon>
        <taxon>Pseudomonadota</taxon>
        <taxon>Alphaproteobacteria</taxon>
        <taxon>Rhodospirillales</taxon>
        <taxon>Rhodospirillaceae</taxon>
        <taxon>Phaeospirillum</taxon>
    </lineage>
</organism>
<accession>A0ABW5C4X9</accession>
<name>A0ABW5C4X9_9PROT</name>
<keyword evidence="4 5" id="KW-0675">Receptor</keyword>
<comment type="similarity">
    <text evidence="5">Belongs to the photoactive yellow protein family.</text>
</comment>
<keyword evidence="2 5" id="KW-0716">Sensory transduction</keyword>
<feature type="region of interest" description="Disordered" evidence="6">
    <location>
        <begin position="1"/>
        <end position="20"/>
    </location>
</feature>
<evidence type="ECO:0000313" key="8">
    <source>
        <dbReference type="Proteomes" id="UP001597296"/>
    </source>
</evidence>
<feature type="region of interest" description="Disordered" evidence="6">
    <location>
        <begin position="37"/>
        <end position="58"/>
    </location>
</feature>
<sequence length="126" mass="14050">MTVYAFDPGDTDNPLTALGPDDLSKIPYGAAELDADGRVLSYNDTEPDDGESGRPSPLGRDFFAEVARWAGNSLLIREFRRGVEAGDLNVVFDCATPRLPHKVRIHFKVSPILGTYWVFVKRLRRL</sequence>
<evidence type="ECO:0000256" key="5">
    <source>
        <dbReference type="PIRNR" id="PIRNR000087"/>
    </source>
</evidence>
<dbReference type="Gene3D" id="3.30.450.20">
    <property type="entry name" value="PAS domain"/>
    <property type="match status" value="1"/>
</dbReference>